<keyword evidence="3" id="KW-0975">Bacterial flagellum</keyword>
<dbReference type="SUPFAM" id="SSF141371">
    <property type="entry name" value="PilZ domain-like"/>
    <property type="match status" value="2"/>
</dbReference>
<evidence type="ECO:0000256" key="3">
    <source>
        <dbReference type="ARBA" id="ARBA00023143"/>
    </source>
</evidence>
<dbReference type="RefSeq" id="WP_229590554.1">
    <property type="nucleotide sequence ID" value="NZ_AP024485.1"/>
</dbReference>
<dbReference type="Proteomes" id="UP001053296">
    <property type="component" value="Chromosome"/>
</dbReference>
<evidence type="ECO:0000313" key="7">
    <source>
        <dbReference type="Proteomes" id="UP001053296"/>
    </source>
</evidence>
<evidence type="ECO:0000259" key="4">
    <source>
        <dbReference type="Pfam" id="PF07238"/>
    </source>
</evidence>
<feature type="domain" description="Type III secretion system flagellar brake protein YcgR PilZN" evidence="5">
    <location>
        <begin position="46"/>
        <end position="123"/>
    </location>
</feature>
<evidence type="ECO:0000259" key="5">
    <source>
        <dbReference type="Pfam" id="PF12945"/>
    </source>
</evidence>
<dbReference type="InterPro" id="IPR012349">
    <property type="entry name" value="Split_barrel_FMN-bd"/>
</dbReference>
<proteinExistence type="predicted"/>
<dbReference type="InterPro" id="IPR009926">
    <property type="entry name" value="T3SS_YcgR_PilZN"/>
</dbReference>
<dbReference type="InterPro" id="IPR009875">
    <property type="entry name" value="PilZ_domain"/>
</dbReference>
<evidence type="ECO:0000256" key="2">
    <source>
        <dbReference type="ARBA" id="ARBA00022741"/>
    </source>
</evidence>
<keyword evidence="7" id="KW-1185">Reference proteome</keyword>
<dbReference type="Pfam" id="PF12945">
    <property type="entry name" value="PilZNR"/>
    <property type="match status" value="1"/>
</dbReference>
<dbReference type="EMBL" id="AP024485">
    <property type="protein sequence ID" value="BCS88568.1"/>
    <property type="molecule type" value="Genomic_DNA"/>
</dbReference>
<keyword evidence="1" id="KW-0973">c-di-GMP</keyword>
<accession>A0ABN6EQ71</accession>
<dbReference type="Gene3D" id="2.40.10.220">
    <property type="entry name" value="predicted glycosyltransferase like domains"/>
    <property type="match status" value="1"/>
</dbReference>
<feature type="domain" description="PilZ" evidence="4">
    <location>
        <begin position="131"/>
        <end position="235"/>
    </location>
</feature>
<protein>
    <recommendedName>
        <fullName evidence="8">Type IV pilus assembly PilZ</fullName>
    </recommendedName>
</protein>
<name>A0ABN6EQ71_9BACT</name>
<keyword evidence="2" id="KW-0547">Nucleotide-binding</keyword>
<dbReference type="Gene3D" id="2.30.110.10">
    <property type="entry name" value="Electron Transport, Fmn-binding Protein, Chain A"/>
    <property type="match status" value="1"/>
</dbReference>
<evidence type="ECO:0000313" key="6">
    <source>
        <dbReference type="EMBL" id="BCS88568.1"/>
    </source>
</evidence>
<sequence>MSEHIDTKKTSSGVISKNAEATAIAPDAQVAKIPGVNLNVALSKEVVIRVLGVDQSYKGKIVGYDAYEYIIAAVRLPSKIRKKLAFGGEIIVKYILEGTVYGFKTSVHNAVSSPTSLIFFDYPSVIEKIELRRESRIDVNLNGEVHANDGEHDCIILNVSETGCKLSVRASSRDPISNIKVEDTVMVVIDFGVEGALKLPIAVRNIKRGKGILTLGAMFIDINPNEEEVINKYLERVRRLTR</sequence>
<gene>
    <name evidence="6" type="ORF">PSDVSF_18100</name>
</gene>
<evidence type="ECO:0008006" key="8">
    <source>
        <dbReference type="Google" id="ProtNLM"/>
    </source>
</evidence>
<organism evidence="6 7">
    <name type="scientific">Pseudodesulfovibrio sediminis</name>
    <dbReference type="NCBI Taxonomy" id="2810563"/>
    <lineage>
        <taxon>Bacteria</taxon>
        <taxon>Pseudomonadati</taxon>
        <taxon>Thermodesulfobacteriota</taxon>
        <taxon>Desulfovibrionia</taxon>
        <taxon>Desulfovibrionales</taxon>
        <taxon>Desulfovibrionaceae</taxon>
    </lineage>
</organism>
<reference evidence="6" key="1">
    <citation type="journal article" date="2022" name="Arch. Microbiol.">
        <title>Pseudodesulfovibrio sediminis sp. nov., a mesophilic and neutrophilic sulfate-reducing bacterium isolated from sediment of a brackish lake.</title>
        <authorList>
            <person name="Takahashi A."/>
            <person name="Kojima H."/>
            <person name="Watanabe M."/>
            <person name="Fukui M."/>
        </authorList>
    </citation>
    <scope>NUCLEOTIDE SEQUENCE</scope>
    <source>
        <strain evidence="6">SF6</strain>
    </source>
</reference>
<dbReference type="Pfam" id="PF07238">
    <property type="entry name" value="PilZ"/>
    <property type="match status" value="1"/>
</dbReference>
<evidence type="ECO:0000256" key="1">
    <source>
        <dbReference type="ARBA" id="ARBA00022636"/>
    </source>
</evidence>